<dbReference type="InterPro" id="IPR000792">
    <property type="entry name" value="Tscrpt_reg_LuxR_C"/>
</dbReference>
<proteinExistence type="predicted"/>
<dbReference type="PROSITE" id="PS50110">
    <property type="entry name" value="RESPONSE_REGULATORY"/>
    <property type="match status" value="1"/>
</dbReference>
<dbReference type="Proteomes" id="UP000199214">
    <property type="component" value="Unassembled WGS sequence"/>
</dbReference>
<dbReference type="InterPro" id="IPR058245">
    <property type="entry name" value="NreC/VraR/RcsB-like_REC"/>
</dbReference>
<evidence type="ECO:0000313" key="6">
    <source>
        <dbReference type="EMBL" id="SEK29096.1"/>
    </source>
</evidence>
<dbReference type="InterPro" id="IPR001789">
    <property type="entry name" value="Sig_transdc_resp-reg_receiver"/>
</dbReference>
<keyword evidence="1 3" id="KW-0597">Phosphoprotein</keyword>
<protein>
    <submittedName>
        <fullName evidence="6">Two component transcriptional regulator, LuxR family</fullName>
    </submittedName>
</protein>
<organism evidence="6 7">
    <name type="scientific">Sphingomonas palmae</name>
    <dbReference type="NCBI Taxonomy" id="1855283"/>
    <lineage>
        <taxon>Bacteria</taxon>
        <taxon>Pseudomonadati</taxon>
        <taxon>Pseudomonadota</taxon>
        <taxon>Alphaproteobacteria</taxon>
        <taxon>Sphingomonadales</taxon>
        <taxon>Sphingomonadaceae</taxon>
        <taxon>Sphingomonas</taxon>
    </lineage>
</organism>
<dbReference type="PANTHER" id="PTHR45566:SF1">
    <property type="entry name" value="HTH-TYPE TRANSCRIPTIONAL REGULATOR YHJB-RELATED"/>
    <property type="match status" value="1"/>
</dbReference>
<dbReference type="GO" id="GO:0006355">
    <property type="term" value="P:regulation of DNA-templated transcription"/>
    <property type="evidence" value="ECO:0007669"/>
    <property type="project" value="InterPro"/>
</dbReference>
<feature type="domain" description="HTH luxR-type" evidence="4">
    <location>
        <begin position="148"/>
        <end position="213"/>
    </location>
</feature>
<dbReference type="InterPro" id="IPR016032">
    <property type="entry name" value="Sig_transdc_resp-reg_C-effctor"/>
</dbReference>
<evidence type="ECO:0000256" key="1">
    <source>
        <dbReference type="ARBA" id="ARBA00022553"/>
    </source>
</evidence>
<dbReference type="PRINTS" id="PR00038">
    <property type="entry name" value="HTHLUXR"/>
</dbReference>
<keyword evidence="2" id="KW-0238">DNA-binding</keyword>
<feature type="modified residue" description="4-aspartylphosphate" evidence="3">
    <location>
        <position position="63"/>
    </location>
</feature>
<dbReference type="SUPFAM" id="SSF46894">
    <property type="entry name" value="C-terminal effector domain of the bipartite response regulators"/>
    <property type="match status" value="1"/>
</dbReference>
<dbReference type="Gene3D" id="3.40.50.2300">
    <property type="match status" value="1"/>
</dbReference>
<dbReference type="GO" id="GO:0003677">
    <property type="term" value="F:DNA binding"/>
    <property type="evidence" value="ECO:0007669"/>
    <property type="project" value="UniProtKB-KW"/>
</dbReference>
<dbReference type="InterPro" id="IPR051015">
    <property type="entry name" value="EvgA-like"/>
</dbReference>
<evidence type="ECO:0000259" key="4">
    <source>
        <dbReference type="PROSITE" id="PS50043"/>
    </source>
</evidence>
<dbReference type="AlphaFoldDB" id="A0A1H7FSL2"/>
<evidence type="ECO:0000256" key="2">
    <source>
        <dbReference type="ARBA" id="ARBA00023125"/>
    </source>
</evidence>
<reference evidence="7" key="1">
    <citation type="submission" date="2016-10" db="EMBL/GenBank/DDBJ databases">
        <authorList>
            <person name="Varghese N."/>
            <person name="Submissions S."/>
        </authorList>
    </citation>
    <scope>NUCLEOTIDE SEQUENCE [LARGE SCALE GENOMIC DNA]</scope>
    <source>
        <strain evidence="7">JS21-1</strain>
    </source>
</reference>
<dbReference type="CDD" id="cd17535">
    <property type="entry name" value="REC_NarL-like"/>
    <property type="match status" value="1"/>
</dbReference>
<accession>A0A1H7FSL2</accession>
<dbReference type="GO" id="GO:0000160">
    <property type="term" value="P:phosphorelay signal transduction system"/>
    <property type="evidence" value="ECO:0007669"/>
    <property type="project" value="InterPro"/>
</dbReference>
<dbReference type="SMART" id="SM00421">
    <property type="entry name" value="HTH_LUXR"/>
    <property type="match status" value="1"/>
</dbReference>
<evidence type="ECO:0000256" key="3">
    <source>
        <dbReference type="PROSITE-ProRule" id="PRU00169"/>
    </source>
</evidence>
<dbReference type="CDD" id="cd06170">
    <property type="entry name" value="LuxR_C_like"/>
    <property type="match status" value="1"/>
</dbReference>
<dbReference type="InterPro" id="IPR011006">
    <property type="entry name" value="CheY-like_superfamily"/>
</dbReference>
<dbReference type="PANTHER" id="PTHR45566">
    <property type="entry name" value="HTH-TYPE TRANSCRIPTIONAL REGULATOR YHJB-RELATED"/>
    <property type="match status" value="1"/>
</dbReference>
<keyword evidence="7" id="KW-1185">Reference proteome</keyword>
<dbReference type="Pfam" id="PF00196">
    <property type="entry name" value="GerE"/>
    <property type="match status" value="1"/>
</dbReference>
<gene>
    <name evidence="6" type="ORF">SAMN05216382_0125</name>
</gene>
<dbReference type="RefSeq" id="WP_093002331.1">
    <property type="nucleotide sequence ID" value="NZ_FNZZ01000001.1"/>
</dbReference>
<dbReference type="PROSITE" id="PS50043">
    <property type="entry name" value="HTH_LUXR_2"/>
    <property type="match status" value="1"/>
</dbReference>
<dbReference type="STRING" id="1855283.SAMN05216382_0125"/>
<sequence>MSAAPLAFRQTPALAIVVDDHPMCRQATAMALGVAAPQLTVVEAASLAEASEHAADATLMTLDLALPDNKSVLGVPALLERFPHLRMLVISGALNPDIEQQVAATGAHGYLSKATPISVMVDAIRAVIAGEAWFSFPLADATMPADSDFARLSSLTGAQSRVLNAMESGRLNKQIAFDLGLSEITVKAHVKAILKKLAVPNRTQAILMLQRAQS</sequence>
<dbReference type="Pfam" id="PF00072">
    <property type="entry name" value="Response_reg"/>
    <property type="match status" value="1"/>
</dbReference>
<dbReference type="SUPFAM" id="SSF52172">
    <property type="entry name" value="CheY-like"/>
    <property type="match status" value="1"/>
</dbReference>
<feature type="domain" description="Response regulatory" evidence="5">
    <location>
        <begin position="14"/>
        <end position="128"/>
    </location>
</feature>
<dbReference type="EMBL" id="FNZZ01000001">
    <property type="protein sequence ID" value="SEK29096.1"/>
    <property type="molecule type" value="Genomic_DNA"/>
</dbReference>
<name>A0A1H7FSL2_9SPHN</name>
<evidence type="ECO:0000313" key="7">
    <source>
        <dbReference type="Proteomes" id="UP000199214"/>
    </source>
</evidence>
<dbReference type="OrthoDB" id="9814495at2"/>
<evidence type="ECO:0000259" key="5">
    <source>
        <dbReference type="PROSITE" id="PS50110"/>
    </source>
</evidence>
<dbReference type="PROSITE" id="PS00622">
    <property type="entry name" value="HTH_LUXR_1"/>
    <property type="match status" value="1"/>
</dbReference>
<dbReference type="SMART" id="SM00448">
    <property type="entry name" value="REC"/>
    <property type="match status" value="1"/>
</dbReference>